<accession>A0A0F0CV72</accession>
<protein>
    <submittedName>
        <fullName evidence="1">Transporter</fullName>
    </submittedName>
</protein>
<dbReference type="Proteomes" id="UP000033428">
    <property type="component" value="Unassembled WGS sequence"/>
</dbReference>
<dbReference type="EMBL" id="JYNY01000179">
    <property type="protein sequence ID" value="KJJ85325.1"/>
    <property type="molecule type" value="Genomic_DNA"/>
</dbReference>
<dbReference type="SUPFAM" id="SSF53474">
    <property type="entry name" value="alpha/beta-Hydrolases"/>
    <property type="match status" value="1"/>
</dbReference>
<evidence type="ECO:0000313" key="2">
    <source>
        <dbReference type="Proteomes" id="UP000033428"/>
    </source>
</evidence>
<dbReference type="InterPro" id="IPR029058">
    <property type="entry name" value="AB_hydrolase_fold"/>
</dbReference>
<proteinExistence type="predicted"/>
<reference evidence="1 2" key="1">
    <citation type="submission" date="2015-02" db="EMBL/GenBank/DDBJ databases">
        <title>Single-cell genomics of uncultivated deep-branching MTB reveals a conserved set of magnetosome genes.</title>
        <authorList>
            <person name="Kolinko S."/>
            <person name="Richter M."/>
            <person name="Glockner F.O."/>
            <person name="Brachmann A."/>
            <person name="Schuler D."/>
        </authorList>
    </citation>
    <scope>NUCLEOTIDE SEQUENCE [LARGE SCALE GENOMIC DNA]</scope>
    <source>
        <strain evidence="1">SKK-01</strain>
    </source>
</reference>
<evidence type="ECO:0000313" key="1">
    <source>
        <dbReference type="EMBL" id="KJJ85325.1"/>
    </source>
</evidence>
<organism evidence="1 2">
    <name type="scientific">Candidatus Omnitrophus magneticus</name>
    <dbReference type="NCBI Taxonomy" id="1609969"/>
    <lineage>
        <taxon>Bacteria</taxon>
        <taxon>Pseudomonadati</taxon>
        <taxon>Candidatus Omnitrophota</taxon>
        <taxon>Candidatus Omnitrophus</taxon>
    </lineage>
</organism>
<dbReference type="AlphaFoldDB" id="A0A0F0CV72"/>
<keyword evidence="2" id="KW-1185">Reference proteome</keyword>
<gene>
    <name evidence="1" type="ORF">OMAG_000795</name>
</gene>
<comment type="caution">
    <text evidence="1">The sequence shown here is derived from an EMBL/GenBank/DDBJ whole genome shotgun (WGS) entry which is preliminary data.</text>
</comment>
<sequence length="224" mass="25756">MKFSYIDRKKEKVLVLLPGWGTDSRVFSQLDLEYNYLFPDKIEIKNFTINLRNAVIDIGERADILGWSLGGILAAQFMACNHGLADKAFFVAIKERYTHEEISGMKKLLIKNSKLYLEFFYNRCLNGHSDSDAEWFHNISSGYKFDIDELVAQLDFLEASSFPIEELKNISKKIIFINGAKDAIIPPNNINGLKNIFKESIFYKINNTGHISFLHSDFKKIVRA</sequence>
<name>A0A0F0CV72_9BACT</name>
<dbReference type="Gene3D" id="3.40.50.1820">
    <property type="entry name" value="alpha/beta hydrolase"/>
    <property type="match status" value="1"/>
</dbReference>